<evidence type="ECO:0000256" key="1">
    <source>
        <dbReference type="ARBA" id="ARBA00011738"/>
    </source>
</evidence>
<dbReference type="eggNOG" id="COG0124">
    <property type="taxonomic scope" value="Bacteria"/>
</dbReference>
<evidence type="ECO:0000313" key="4">
    <source>
        <dbReference type="EMBL" id="EDY21606.1"/>
    </source>
</evidence>
<dbReference type="EMBL" id="ABVL01000002">
    <property type="protein sequence ID" value="EDY21606.1"/>
    <property type="molecule type" value="Genomic_DNA"/>
</dbReference>
<dbReference type="Gene3D" id="3.30.930.10">
    <property type="entry name" value="Bira Bifunctional Protein, Domain 2"/>
    <property type="match status" value="1"/>
</dbReference>
<dbReference type="InParanoid" id="B4CW14"/>
<feature type="domain" description="Aminoacyl-transfer RNA synthetases class-II family profile" evidence="3">
    <location>
        <begin position="1"/>
        <end position="234"/>
    </location>
</feature>
<dbReference type="GO" id="GO:0004821">
    <property type="term" value="F:histidine-tRNA ligase activity"/>
    <property type="evidence" value="ECO:0007669"/>
    <property type="project" value="TreeGrafter"/>
</dbReference>
<dbReference type="PANTHER" id="PTHR43707">
    <property type="entry name" value="HISTIDYL-TRNA SYNTHETASE"/>
    <property type="match status" value="1"/>
</dbReference>
<keyword evidence="5" id="KW-1185">Reference proteome</keyword>
<dbReference type="PANTHER" id="PTHR43707:SF1">
    <property type="entry name" value="HISTIDINE--TRNA LIGASE, MITOCHONDRIAL-RELATED"/>
    <property type="match status" value="1"/>
</dbReference>
<gene>
    <name evidence="4" type="ORF">CfE428DRAFT_0851</name>
</gene>
<dbReference type="SUPFAM" id="SSF55681">
    <property type="entry name" value="Class II aaRS and biotin synthetases"/>
    <property type="match status" value="1"/>
</dbReference>
<evidence type="ECO:0000313" key="5">
    <source>
        <dbReference type="Proteomes" id="UP000005824"/>
    </source>
</evidence>
<reference evidence="4 5" key="1">
    <citation type="journal article" date="2011" name="J. Bacteriol.">
        <title>Genome sequence of Chthoniobacter flavus Ellin428, an aerobic heterotrophic soil bacterium.</title>
        <authorList>
            <person name="Kant R."/>
            <person name="van Passel M.W."/>
            <person name="Palva A."/>
            <person name="Lucas S."/>
            <person name="Lapidus A."/>
            <person name="Glavina Del Rio T."/>
            <person name="Dalin E."/>
            <person name="Tice H."/>
            <person name="Bruce D."/>
            <person name="Goodwin L."/>
            <person name="Pitluck S."/>
            <person name="Larimer F.W."/>
            <person name="Land M.L."/>
            <person name="Hauser L."/>
            <person name="Sangwan P."/>
            <person name="de Vos W.M."/>
            <person name="Janssen P.H."/>
            <person name="Smidt H."/>
        </authorList>
    </citation>
    <scope>NUCLEOTIDE SEQUENCE [LARGE SCALE GENOMIC DNA]</scope>
    <source>
        <strain evidence="4 5">Ellin428</strain>
    </source>
</reference>
<evidence type="ECO:0000259" key="3">
    <source>
        <dbReference type="PROSITE" id="PS50862"/>
    </source>
</evidence>
<organism evidence="4 5">
    <name type="scientific">Chthoniobacter flavus Ellin428</name>
    <dbReference type="NCBI Taxonomy" id="497964"/>
    <lineage>
        <taxon>Bacteria</taxon>
        <taxon>Pseudomonadati</taxon>
        <taxon>Verrucomicrobiota</taxon>
        <taxon>Spartobacteria</taxon>
        <taxon>Chthoniobacterales</taxon>
        <taxon>Chthoniobacteraceae</taxon>
        <taxon>Chthoniobacter</taxon>
    </lineage>
</organism>
<dbReference type="RefSeq" id="WP_006978178.1">
    <property type="nucleotide sequence ID" value="NZ_ABVL01000002.1"/>
</dbReference>
<sequence>MQTLPGFRDFYPDDCARRNYILTKWREVARRYGFVEYDGPVVESMALYEKKSGGELVGQMFTVGATADPGSLKGVLRPEMTPTLARMVTARERDFKKPMKWFCVPNFFRHERQGRGRLREFYQLNCDIVGEPTPAADAELIAILIDMLRAFGLTEADFAVRLSSRTAWQQFFIQSGGKPEDEYEFFQIVDKAERNPPEKTDELLRKFNLTAQAVLDFMRQARRRPRNWCPWSKA</sequence>
<accession>B4CW14</accession>
<protein>
    <recommendedName>
        <fullName evidence="2">Histidine--tRNA ligase</fullName>
    </recommendedName>
</protein>
<dbReference type="PROSITE" id="PS50862">
    <property type="entry name" value="AA_TRNA_LIGASE_II"/>
    <property type="match status" value="1"/>
</dbReference>
<comment type="subunit">
    <text evidence="1">Homodimer.</text>
</comment>
<proteinExistence type="predicted"/>
<dbReference type="AlphaFoldDB" id="B4CW14"/>
<dbReference type="GO" id="GO:0006427">
    <property type="term" value="P:histidyl-tRNA aminoacylation"/>
    <property type="evidence" value="ECO:0007669"/>
    <property type="project" value="TreeGrafter"/>
</dbReference>
<dbReference type="InterPro" id="IPR041715">
    <property type="entry name" value="HisRS-like_core"/>
</dbReference>
<name>B4CW14_9BACT</name>
<comment type="caution">
    <text evidence="4">The sequence shown here is derived from an EMBL/GenBank/DDBJ whole genome shotgun (WGS) entry which is preliminary data.</text>
</comment>
<dbReference type="InterPro" id="IPR006195">
    <property type="entry name" value="aa-tRNA-synth_II"/>
</dbReference>
<dbReference type="InterPro" id="IPR004516">
    <property type="entry name" value="HisRS/HisZ"/>
</dbReference>
<dbReference type="Proteomes" id="UP000005824">
    <property type="component" value="Unassembled WGS sequence"/>
</dbReference>
<dbReference type="Pfam" id="PF13393">
    <property type="entry name" value="tRNA-synt_His"/>
    <property type="match status" value="1"/>
</dbReference>
<dbReference type="STRING" id="497964.CfE428DRAFT_0851"/>
<dbReference type="InterPro" id="IPR045864">
    <property type="entry name" value="aa-tRNA-synth_II/BPL/LPL"/>
</dbReference>
<dbReference type="GO" id="GO:0005737">
    <property type="term" value="C:cytoplasm"/>
    <property type="evidence" value="ECO:0007669"/>
    <property type="project" value="InterPro"/>
</dbReference>
<evidence type="ECO:0000256" key="2">
    <source>
        <dbReference type="ARBA" id="ARBA00017399"/>
    </source>
</evidence>
<keyword evidence="4" id="KW-0436">Ligase</keyword>